<keyword evidence="3" id="KW-1185">Reference proteome</keyword>
<dbReference type="InterPro" id="IPR000719">
    <property type="entry name" value="Prot_kinase_dom"/>
</dbReference>
<accession>A0A183CC68</accession>
<dbReference type="AlphaFoldDB" id="A0A183CC68"/>
<evidence type="ECO:0000313" key="4">
    <source>
        <dbReference type="WBParaSite" id="GPLIN_001046900"/>
    </source>
</evidence>
<name>A0A183CC68_GLOPA</name>
<keyword evidence="1" id="KW-1133">Transmembrane helix</keyword>
<evidence type="ECO:0000259" key="2">
    <source>
        <dbReference type="PROSITE" id="PS50011"/>
    </source>
</evidence>
<evidence type="ECO:0000313" key="3">
    <source>
        <dbReference type="Proteomes" id="UP000050741"/>
    </source>
</evidence>
<dbReference type="InterPro" id="IPR011009">
    <property type="entry name" value="Kinase-like_dom_sf"/>
</dbReference>
<reference evidence="3" key="1">
    <citation type="submission" date="2013-12" db="EMBL/GenBank/DDBJ databases">
        <authorList>
            <person name="Aslett M."/>
        </authorList>
    </citation>
    <scope>NUCLEOTIDE SEQUENCE [LARGE SCALE GENOMIC DNA]</scope>
    <source>
        <strain evidence="3">Lindley</strain>
    </source>
</reference>
<keyword evidence="1" id="KW-0472">Membrane</keyword>
<dbReference type="SUPFAM" id="SSF56112">
    <property type="entry name" value="Protein kinase-like (PK-like)"/>
    <property type="match status" value="1"/>
</dbReference>
<dbReference type="InterPro" id="IPR050235">
    <property type="entry name" value="CK1_Ser-Thr_kinase"/>
</dbReference>
<dbReference type="PROSITE" id="PS50011">
    <property type="entry name" value="PROTEIN_KINASE_DOM"/>
    <property type="match status" value="1"/>
</dbReference>
<dbReference type="GO" id="GO:0005524">
    <property type="term" value="F:ATP binding"/>
    <property type="evidence" value="ECO:0007669"/>
    <property type="project" value="InterPro"/>
</dbReference>
<dbReference type="WBParaSite" id="GPLIN_001046900">
    <property type="protein sequence ID" value="GPLIN_001046900"/>
    <property type="gene ID" value="GPLIN_001046900"/>
</dbReference>
<evidence type="ECO:0000256" key="1">
    <source>
        <dbReference type="SAM" id="Phobius"/>
    </source>
</evidence>
<keyword evidence="1" id="KW-0812">Transmembrane</keyword>
<protein>
    <submittedName>
        <fullName evidence="4">Protein kinase domain-containing protein</fullName>
    </submittedName>
</protein>
<sequence length="385" mass="43743">MEETLDKTLNNAKTETERLADQMKRSAEKIQKELRDRTLSPDPYMRLVHQIQTAQLVTLGIEVFTLYLGWRDLSFVRLLVPLLFCISAIWGYELFTAQDPYAKYFAVFARPEVSKEHACESFAAHLEVLKNAEGDVHLPTLTVAKPLKKLYFGLDYVQQGEHDADWKRPAMIVKLPGQCVFLVAMRTLSPTGNVETWLALAVGLGLVNALSPLHDKGFIHRYVTPWNFMVPMPFSMDNIVRRMVNMDLSLATRWSPELTYDAAVRFAGTVKYSSERALNRRTVGPADDMISVIFIVAELISGKLPWRAVSKIDKCAAMRAKFTETDEFRRLPREIRKLYGKLCDFSPSEKPEHVHEAFESALSRRAGGALWSLSAMPAWLEMPGE</sequence>
<dbReference type="GO" id="GO:0004672">
    <property type="term" value="F:protein kinase activity"/>
    <property type="evidence" value="ECO:0007669"/>
    <property type="project" value="InterPro"/>
</dbReference>
<dbReference type="Gene3D" id="1.10.510.10">
    <property type="entry name" value="Transferase(Phosphotransferase) domain 1"/>
    <property type="match status" value="1"/>
</dbReference>
<dbReference type="Proteomes" id="UP000050741">
    <property type="component" value="Unassembled WGS sequence"/>
</dbReference>
<dbReference type="Pfam" id="PF00069">
    <property type="entry name" value="Pkinase"/>
    <property type="match status" value="1"/>
</dbReference>
<reference evidence="3" key="2">
    <citation type="submission" date="2014-05" db="EMBL/GenBank/DDBJ databases">
        <title>The genome and life-stage specific transcriptomes of Globodera pallida elucidate key aspects of plant parasitism by a cyst nematode.</title>
        <authorList>
            <person name="Cotton J.A."/>
            <person name="Lilley C.J."/>
            <person name="Jones L.M."/>
            <person name="Kikuchi T."/>
            <person name="Reid A.J."/>
            <person name="Thorpe P."/>
            <person name="Tsai I.J."/>
            <person name="Beasley H."/>
            <person name="Blok V."/>
            <person name="Cock P.J.A."/>
            <person name="Van den Akker S.E."/>
            <person name="Holroyd N."/>
            <person name="Hunt M."/>
            <person name="Mantelin S."/>
            <person name="Naghra H."/>
            <person name="Pain A."/>
            <person name="Palomares-Rius J.E."/>
            <person name="Zarowiecki M."/>
            <person name="Berriman M."/>
            <person name="Jones J.T."/>
            <person name="Urwin P.E."/>
        </authorList>
    </citation>
    <scope>NUCLEOTIDE SEQUENCE [LARGE SCALE GENOMIC DNA]</scope>
    <source>
        <strain evidence="3">Lindley</strain>
    </source>
</reference>
<organism evidence="3 4">
    <name type="scientific">Globodera pallida</name>
    <name type="common">Potato cyst nematode worm</name>
    <name type="synonym">Heterodera pallida</name>
    <dbReference type="NCBI Taxonomy" id="36090"/>
    <lineage>
        <taxon>Eukaryota</taxon>
        <taxon>Metazoa</taxon>
        <taxon>Ecdysozoa</taxon>
        <taxon>Nematoda</taxon>
        <taxon>Chromadorea</taxon>
        <taxon>Rhabditida</taxon>
        <taxon>Tylenchina</taxon>
        <taxon>Tylenchomorpha</taxon>
        <taxon>Tylenchoidea</taxon>
        <taxon>Heteroderidae</taxon>
        <taxon>Heteroderinae</taxon>
        <taxon>Globodera</taxon>
    </lineage>
</organism>
<proteinExistence type="predicted"/>
<dbReference type="PANTHER" id="PTHR11909">
    <property type="entry name" value="CASEIN KINASE-RELATED"/>
    <property type="match status" value="1"/>
</dbReference>
<feature type="transmembrane region" description="Helical" evidence="1">
    <location>
        <begin position="75"/>
        <end position="92"/>
    </location>
</feature>
<feature type="domain" description="Protein kinase" evidence="2">
    <location>
        <begin position="53"/>
        <end position="362"/>
    </location>
</feature>
<reference evidence="4" key="3">
    <citation type="submission" date="2016-06" db="UniProtKB">
        <authorList>
            <consortium name="WormBaseParasite"/>
        </authorList>
    </citation>
    <scope>IDENTIFICATION</scope>
</reference>